<evidence type="ECO:0000256" key="6">
    <source>
        <dbReference type="SAM" id="Phobius"/>
    </source>
</evidence>
<evidence type="ECO:0000256" key="5">
    <source>
        <dbReference type="ARBA" id="ARBA00023136"/>
    </source>
</evidence>
<gene>
    <name evidence="8" type="ORF">CINCED_3A011972</name>
</gene>
<keyword evidence="3 6" id="KW-0812">Transmembrane</keyword>
<evidence type="ECO:0000313" key="8">
    <source>
        <dbReference type="EMBL" id="VVC46192.1"/>
    </source>
</evidence>
<dbReference type="SUPFAM" id="SSF103473">
    <property type="entry name" value="MFS general substrate transporter"/>
    <property type="match status" value="1"/>
</dbReference>
<feature type="transmembrane region" description="Helical" evidence="6">
    <location>
        <begin position="187"/>
        <end position="208"/>
    </location>
</feature>
<keyword evidence="5 6" id="KW-0472">Membrane</keyword>
<dbReference type="EMBL" id="CABPRJ010002445">
    <property type="protein sequence ID" value="VVC46192.1"/>
    <property type="molecule type" value="Genomic_DNA"/>
</dbReference>
<evidence type="ECO:0000256" key="2">
    <source>
        <dbReference type="ARBA" id="ARBA00005241"/>
    </source>
</evidence>
<dbReference type="InterPro" id="IPR051717">
    <property type="entry name" value="MFS_MFSD6"/>
</dbReference>
<dbReference type="AlphaFoldDB" id="A0A5E4NML2"/>
<feature type="transmembrane region" description="Helical" evidence="6">
    <location>
        <begin position="155"/>
        <end position="175"/>
    </location>
</feature>
<feature type="transmembrane region" description="Helical" evidence="6">
    <location>
        <begin position="274"/>
        <end position="296"/>
    </location>
</feature>
<comment type="subcellular location">
    <subcellularLocation>
        <location evidence="1">Membrane</location>
        <topology evidence="1">Multi-pass membrane protein</topology>
    </subcellularLocation>
</comment>
<dbReference type="PANTHER" id="PTHR16172:SF30">
    <property type="entry name" value="SUGAR BABY, ISOFORM C"/>
    <property type="match status" value="1"/>
</dbReference>
<sequence>MTIIQINRKLLLMKLHYFIGIGGYAPFSPFMATIAKQRGYSAVIVGFIFMVQPIPGLFIRPVIGVITDKYKCRRVAFILSSLIIFTLVWLFSIIPGTTSKGEMDDYDVIRSPLFWLFFGAILTMSIFDTIKNVMEETICTTLLGVNKYLYGKQRLWGSLGFGIFAIVSGACVDWFSKGQEYKNYTPAFAISLVCFFCDIIIVSNIEVVQDSNIKIVISDLRKIFTKTTVKAFLLWAVMFGFFMSFIWNFVFWYLEDLSSLYHPETNSWMKTLQGLSVIMRCVSGEVLSLFLSSVILRHLDHTNVFSLTFFLFFVDFFLYSVIRNPVWALPIEVINGFTWGLSYSTAISYAAMLSPVGAEGSLQGIAGMAIDGIGSPIGSIFHGYLFKNMGSIASVKLLPAIPLIACILQTIINRQLLRGTTNNTVETKNRIEVDNIIRKF</sequence>
<feature type="transmembrane region" description="Helical" evidence="6">
    <location>
        <begin position="114"/>
        <end position="134"/>
    </location>
</feature>
<feature type="transmembrane region" description="Helical" evidence="6">
    <location>
        <begin position="365"/>
        <end position="386"/>
    </location>
</feature>
<dbReference type="Proteomes" id="UP000325440">
    <property type="component" value="Unassembled WGS sequence"/>
</dbReference>
<feature type="transmembrane region" description="Helical" evidence="6">
    <location>
        <begin position="40"/>
        <end position="63"/>
    </location>
</feature>
<evidence type="ECO:0000256" key="4">
    <source>
        <dbReference type="ARBA" id="ARBA00022989"/>
    </source>
</evidence>
<keyword evidence="9" id="KW-1185">Reference proteome</keyword>
<feature type="transmembrane region" description="Helical" evidence="6">
    <location>
        <begin position="15"/>
        <end position="34"/>
    </location>
</feature>
<feature type="domain" description="Major facilitator superfamily associated" evidence="7">
    <location>
        <begin position="11"/>
        <end position="392"/>
    </location>
</feature>
<dbReference type="GO" id="GO:0016020">
    <property type="term" value="C:membrane"/>
    <property type="evidence" value="ECO:0007669"/>
    <property type="project" value="UniProtKB-SubCell"/>
</dbReference>
<evidence type="ECO:0000256" key="3">
    <source>
        <dbReference type="ARBA" id="ARBA00022692"/>
    </source>
</evidence>
<feature type="transmembrane region" description="Helical" evidence="6">
    <location>
        <begin position="334"/>
        <end position="353"/>
    </location>
</feature>
<dbReference type="InterPro" id="IPR024989">
    <property type="entry name" value="MFS_assoc_dom"/>
</dbReference>
<reference evidence="8 9" key="1">
    <citation type="submission" date="2019-08" db="EMBL/GenBank/DDBJ databases">
        <authorList>
            <person name="Alioto T."/>
            <person name="Alioto T."/>
            <person name="Gomez Garrido J."/>
        </authorList>
    </citation>
    <scope>NUCLEOTIDE SEQUENCE [LARGE SCALE GENOMIC DNA]</scope>
</reference>
<evidence type="ECO:0000256" key="1">
    <source>
        <dbReference type="ARBA" id="ARBA00004141"/>
    </source>
</evidence>
<feature type="transmembrane region" description="Helical" evidence="6">
    <location>
        <begin position="75"/>
        <end position="94"/>
    </location>
</feature>
<dbReference type="InterPro" id="IPR036259">
    <property type="entry name" value="MFS_trans_sf"/>
</dbReference>
<dbReference type="PANTHER" id="PTHR16172">
    <property type="entry name" value="MAJOR FACILITATOR SUPERFAMILY DOMAIN-CONTAINING PROTEIN 6-LIKE"/>
    <property type="match status" value="1"/>
</dbReference>
<evidence type="ECO:0000313" key="9">
    <source>
        <dbReference type="Proteomes" id="UP000325440"/>
    </source>
</evidence>
<accession>A0A5E4NML2</accession>
<proteinExistence type="inferred from homology"/>
<keyword evidence="4 6" id="KW-1133">Transmembrane helix</keyword>
<evidence type="ECO:0000259" key="7">
    <source>
        <dbReference type="Pfam" id="PF12832"/>
    </source>
</evidence>
<dbReference type="Gene3D" id="1.20.1250.20">
    <property type="entry name" value="MFS general substrate transporter like domains"/>
    <property type="match status" value="2"/>
</dbReference>
<dbReference type="Pfam" id="PF12832">
    <property type="entry name" value="MFS_1_like"/>
    <property type="match status" value="1"/>
</dbReference>
<dbReference type="OrthoDB" id="515887at2759"/>
<feature type="transmembrane region" description="Helical" evidence="6">
    <location>
        <begin position="229"/>
        <end position="254"/>
    </location>
</feature>
<feature type="transmembrane region" description="Helical" evidence="6">
    <location>
        <begin position="303"/>
        <end position="322"/>
    </location>
</feature>
<organism evidence="8 9">
    <name type="scientific">Cinara cedri</name>
    <dbReference type="NCBI Taxonomy" id="506608"/>
    <lineage>
        <taxon>Eukaryota</taxon>
        <taxon>Metazoa</taxon>
        <taxon>Ecdysozoa</taxon>
        <taxon>Arthropoda</taxon>
        <taxon>Hexapoda</taxon>
        <taxon>Insecta</taxon>
        <taxon>Pterygota</taxon>
        <taxon>Neoptera</taxon>
        <taxon>Paraneoptera</taxon>
        <taxon>Hemiptera</taxon>
        <taxon>Sternorrhyncha</taxon>
        <taxon>Aphidomorpha</taxon>
        <taxon>Aphidoidea</taxon>
        <taxon>Aphididae</taxon>
        <taxon>Lachninae</taxon>
        <taxon>Cinara</taxon>
    </lineage>
</organism>
<feature type="transmembrane region" description="Helical" evidence="6">
    <location>
        <begin position="392"/>
        <end position="412"/>
    </location>
</feature>
<name>A0A5E4NML2_9HEMI</name>
<comment type="similarity">
    <text evidence="2">Belongs to the major facilitator superfamily. MFSD6 family.</text>
</comment>
<protein>
    <submittedName>
        <fullName evidence="8">Major facilitator superfamily domain,Major facilitator superfamily associated domain</fullName>
    </submittedName>
</protein>